<reference evidence="2 3" key="1">
    <citation type="submission" date="2018-11" db="EMBL/GenBank/DDBJ databases">
        <authorList>
            <person name="Wuyts S."/>
        </authorList>
    </citation>
    <scope>NUCLEOTIDE SEQUENCE [LARGE SCALE GENOMIC DNA]</scope>
    <source>
        <strain evidence="2">Lactobacillus mudanjiangensis AMBF249</strain>
    </source>
</reference>
<dbReference type="EMBL" id="UYIG01000123">
    <property type="protein sequence ID" value="VDG28731.1"/>
    <property type="molecule type" value="Genomic_DNA"/>
</dbReference>
<dbReference type="PANTHER" id="PTHR34988">
    <property type="entry name" value="PROTEIN, PUTATIVE-RELATED"/>
    <property type="match status" value="1"/>
</dbReference>
<gene>
    <name evidence="2" type="ORF">MUDAN_MDHGFNIF_03138</name>
</gene>
<evidence type="ECO:0000259" key="1">
    <source>
        <dbReference type="PROSITE" id="PS51742"/>
    </source>
</evidence>
<sequence>MEVKQTKNQTIYLRLAKGESLLPTIQQVCQQLNVTGGYFTGIGACNAATIATYLPDKQDFIDHEFTGMLELVSLTGNISLDHDQQPYLHAHASFSYLDAAQKVVLTGGHLKAATIGYTGEIVITPAGFAIQRQFDDAAGIDVWQLPTD</sequence>
<dbReference type="InterPro" id="IPR005175">
    <property type="entry name" value="PPC_dom"/>
</dbReference>
<dbReference type="PROSITE" id="PS51742">
    <property type="entry name" value="PPC"/>
    <property type="match status" value="1"/>
</dbReference>
<protein>
    <recommendedName>
        <fullName evidence="1">PPC domain-containing protein</fullName>
    </recommendedName>
</protein>
<dbReference type="RefSeq" id="WP_130843594.1">
    <property type="nucleotide sequence ID" value="NZ_BJDY01000002.1"/>
</dbReference>
<dbReference type="Proteomes" id="UP000289996">
    <property type="component" value="Unassembled WGS sequence"/>
</dbReference>
<dbReference type="OrthoDB" id="9791702at2"/>
<dbReference type="PANTHER" id="PTHR34988:SF1">
    <property type="entry name" value="DNA-BINDING PROTEIN"/>
    <property type="match status" value="1"/>
</dbReference>
<dbReference type="CDD" id="cd11378">
    <property type="entry name" value="DUF296"/>
    <property type="match status" value="1"/>
</dbReference>
<name>A0A660DZB0_9LACO</name>
<keyword evidence="3" id="KW-1185">Reference proteome</keyword>
<dbReference type="Pfam" id="PF03479">
    <property type="entry name" value="PCC"/>
    <property type="match status" value="1"/>
</dbReference>
<proteinExistence type="predicted"/>
<feature type="domain" description="PPC" evidence="1">
    <location>
        <begin position="5"/>
        <end position="146"/>
    </location>
</feature>
<evidence type="ECO:0000313" key="3">
    <source>
        <dbReference type="Proteomes" id="UP000289996"/>
    </source>
</evidence>
<dbReference type="SUPFAM" id="SSF117856">
    <property type="entry name" value="AF0104/ALDC/Ptd012-like"/>
    <property type="match status" value="1"/>
</dbReference>
<dbReference type="AlphaFoldDB" id="A0A660DZB0"/>
<evidence type="ECO:0000313" key="2">
    <source>
        <dbReference type="EMBL" id="VDG28731.1"/>
    </source>
</evidence>
<organism evidence="2 3">
    <name type="scientific">Lactiplantibacillus mudanjiangensis</name>
    <dbReference type="NCBI Taxonomy" id="1296538"/>
    <lineage>
        <taxon>Bacteria</taxon>
        <taxon>Bacillati</taxon>
        <taxon>Bacillota</taxon>
        <taxon>Bacilli</taxon>
        <taxon>Lactobacillales</taxon>
        <taxon>Lactobacillaceae</taxon>
        <taxon>Lactiplantibacillus</taxon>
    </lineage>
</organism>
<dbReference type="Gene3D" id="3.30.1330.80">
    <property type="entry name" value="Hypothetical protein, similar to alpha- acetolactate decarboxylase, domain 2"/>
    <property type="match status" value="1"/>
</dbReference>
<accession>A0A660DZB0</accession>